<dbReference type="STRING" id="1408163.A0A0F4Z1W8"/>
<gene>
    <name evidence="4" type="ORF">T310_1533</name>
</gene>
<accession>A0A0F4Z1W8</accession>
<dbReference type="GeneID" id="25313884"/>
<feature type="compositionally biased region" description="Acidic residues" evidence="3">
    <location>
        <begin position="410"/>
        <end position="419"/>
    </location>
</feature>
<dbReference type="RefSeq" id="XP_013331116.1">
    <property type="nucleotide sequence ID" value="XM_013475662.1"/>
</dbReference>
<comment type="caution">
    <text evidence="4">The sequence shown here is derived from an EMBL/GenBank/DDBJ whole genome shotgun (WGS) entry which is preliminary data.</text>
</comment>
<dbReference type="InterPro" id="IPR051240">
    <property type="entry name" value="Mito_RNA-Proc/Resp"/>
</dbReference>
<dbReference type="Pfam" id="PF13041">
    <property type="entry name" value="PPR_2"/>
    <property type="match status" value="1"/>
</dbReference>
<sequence>MLRCKDAYIRSAGARGGSYLSRGHSDVMTRVGYSGGRLFKAASLSSRTSSWTYGQTLRSRLETSPRWDVVRRFSASSASSFALRDLLRDHGKKKDSYPKGSEDEARVLLEIATGKEAALSVSPKAVELEIKWLKDPKELADRVARLLKGRKAAMAAALVRRAQKEGIECMVAWNHLMAHCMDRGAPLAAFKFYNDMKKRGRRPNASTFTIMLDGLSRDSHQRGLHPVKTAYSIYKSIFTEKSGIRPNIIHFNAMLKVCGRHYDIDTLWKVVGDLPEEGPDAPDVKTYTIILTSINAITQRDVERIPPSQLDKMIARRAAGVRDGKRIWADIVNQWRTGRMTIDNHLVGTMANLLINGLDEHGCYDALALFNQTMGIPIFAKKPPHYVPSGSLTPQSLYEATRTRPRTEIDQQDDLDQDAESLEDQEMAEMDRTELEEDETEVNFEGLFDPVTNTTPDEKSRSDNSASTPALLRPGNVELSLILEACRLLTEGAGPGKQYWEYLTLRDDGPKVQPDEHSFHQYLRLLRVARSSRVALGMIRDQMVPANALEGKTFHIAMSCCRRDRQNPNVFNIANELLALMDTHLPLPDPRALIGYHELIDVLAANGQWLMMLNGLDVDEDKRSNLAQTGRKLKLALQTTAISKLQPHVSKLCEAAEKGQITKASDRSHPLNNRDDGSVAGFFALKALVRTRALMDTVLGPQYESLLSKSDRERIEPEAKKLRKFSSPEMVVKFEDSVLSPTWEQRLRSIDSRAAVKSDGKQKAKEPPAGTKQTEVAPKEEKVNPTEKQTQDQEHSDVPKESKESNEQPAQQCICTGIVTKKFLLDTACVSSPLSPCTFIEPISPS</sequence>
<dbReference type="PANTHER" id="PTHR47933:SF11">
    <property type="entry name" value="PENTATRICOPEPTIDE REPEAT-CONTAINING PROTEIN 2"/>
    <property type="match status" value="1"/>
</dbReference>
<protein>
    <submittedName>
        <fullName evidence="4">Pentatricopeptide repeat protein</fullName>
    </submittedName>
</protein>
<feature type="repeat" description="PPR" evidence="2">
    <location>
        <begin position="169"/>
        <end position="203"/>
    </location>
</feature>
<dbReference type="InterPro" id="IPR002885">
    <property type="entry name" value="PPR_rpt"/>
</dbReference>
<feature type="region of interest" description="Disordered" evidence="3">
    <location>
        <begin position="399"/>
        <end position="419"/>
    </location>
</feature>
<organism evidence="4 5">
    <name type="scientific">Rasamsonia emersonii (strain ATCC 16479 / CBS 393.64 / IMI 116815)</name>
    <dbReference type="NCBI Taxonomy" id="1408163"/>
    <lineage>
        <taxon>Eukaryota</taxon>
        <taxon>Fungi</taxon>
        <taxon>Dikarya</taxon>
        <taxon>Ascomycota</taxon>
        <taxon>Pezizomycotina</taxon>
        <taxon>Eurotiomycetes</taxon>
        <taxon>Eurotiomycetidae</taxon>
        <taxon>Eurotiales</taxon>
        <taxon>Trichocomaceae</taxon>
        <taxon>Rasamsonia</taxon>
    </lineage>
</organism>
<dbReference type="PROSITE" id="PS51375">
    <property type="entry name" value="PPR"/>
    <property type="match status" value="1"/>
</dbReference>
<reference evidence="4 5" key="1">
    <citation type="submission" date="2015-04" db="EMBL/GenBank/DDBJ databases">
        <authorList>
            <person name="Heijne W.H."/>
            <person name="Fedorova N.D."/>
            <person name="Nierman W.C."/>
            <person name="Vollebregt A.W."/>
            <person name="Zhao Z."/>
            <person name="Wu L."/>
            <person name="Kumar M."/>
            <person name="Stam H."/>
            <person name="van den Berg M.A."/>
            <person name="Pel H.J."/>
        </authorList>
    </citation>
    <scope>NUCLEOTIDE SEQUENCE [LARGE SCALE GENOMIC DNA]</scope>
    <source>
        <strain evidence="4 5">CBS 393.64</strain>
    </source>
</reference>
<name>A0A0F4Z1W8_RASE3</name>
<keyword evidence="1" id="KW-0677">Repeat</keyword>
<dbReference type="OrthoDB" id="185373at2759"/>
<feature type="compositionally biased region" description="Basic and acidic residues" evidence="3">
    <location>
        <begin position="777"/>
        <end position="806"/>
    </location>
</feature>
<evidence type="ECO:0000256" key="1">
    <source>
        <dbReference type="ARBA" id="ARBA00022737"/>
    </source>
</evidence>
<dbReference type="EMBL" id="LASV01000061">
    <property type="protein sequence ID" value="KKA24504.1"/>
    <property type="molecule type" value="Genomic_DNA"/>
</dbReference>
<dbReference type="GO" id="GO:0003729">
    <property type="term" value="F:mRNA binding"/>
    <property type="evidence" value="ECO:0007669"/>
    <property type="project" value="TreeGrafter"/>
</dbReference>
<feature type="compositionally biased region" description="Basic and acidic residues" evidence="3">
    <location>
        <begin position="751"/>
        <end position="766"/>
    </location>
</feature>
<evidence type="ECO:0000313" key="5">
    <source>
        <dbReference type="Proteomes" id="UP000053958"/>
    </source>
</evidence>
<dbReference type="Proteomes" id="UP000053958">
    <property type="component" value="Unassembled WGS sequence"/>
</dbReference>
<proteinExistence type="predicted"/>
<dbReference type="AlphaFoldDB" id="A0A0F4Z1W8"/>
<evidence type="ECO:0000256" key="2">
    <source>
        <dbReference type="PROSITE-ProRule" id="PRU00708"/>
    </source>
</evidence>
<dbReference type="InterPro" id="IPR011990">
    <property type="entry name" value="TPR-like_helical_dom_sf"/>
</dbReference>
<dbReference type="Gene3D" id="1.25.40.10">
    <property type="entry name" value="Tetratricopeptide repeat domain"/>
    <property type="match status" value="1"/>
</dbReference>
<feature type="region of interest" description="Disordered" evidence="3">
    <location>
        <begin position="751"/>
        <end position="811"/>
    </location>
</feature>
<evidence type="ECO:0000256" key="3">
    <source>
        <dbReference type="SAM" id="MobiDB-lite"/>
    </source>
</evidence>
<dbReference type="Pfam" id="PF13812">
    <property type="entry name" value="PPR_3"/>
    <property type="match status" value="1"/>
</dbReference>
<evidence type="ECO:0000313" key="4">
    <source>
        <dbReference type="EMBL" id="KKA24504.1"/>
    </source>
</evidence>
<dbReference type="PANTHER" id="PTHR47933">
    <property type="entry name" value="PENTATRICOPEPTIDE REPEAT-CONTAINING PROTEIN 1, MITOCHONDRIAL"/>
    <property type="match status" value="1"/>
</dbReference>
<keyword evidence="5" id="KW-1185">Reference proteome</keyword>
<feature type="region of interest" description="Disordered" evidence="3">
    <location>
        <begin position="445"/>
        <end position="471"/>
    </location>
</feature>